<keyword evidence="1" id="KW-1133">Transmembrane helix</keyword>
<dbReference type="SUPFAM" id="SSF103473">
    <property type="entry name" value="MFS general substrate transporter"/>
    <property type="match status" value="1"/>
</dbReference>
<evidence type="ECO:0008006" key="3">
    <source>
        <dbReference type="Google" id="ProtNLM"/>
    </source>
</evidence>
<feature type="transmembrane region" description="Helical" evidence="1">
    <location>
        <begin position="48"/>
        <end position="68"/>
    </location>
</feature>
<keyword evidence="1" id="KW-0812">Transmembrane</keyword>
<organism evidence="2">
    <name type="scientific">uncultured Nocardioidaceae bacterium</name>
    <dbReference type="NCBI Taxonomy" id="253824"/>
    <lineage>
        <taxon>Bacteria</taxon>
        <taxon>Bacillati</taxon>
        <taxon>Actinomycetota</taxon>
        <taxon>Actinomycetes</taxon>
        <taxon>Propionibacteriales</taxon>
        <taxon>Nocardioidaceae</taxon>
        <taxon>environmental samples</taxon>
    </lineage>
</organism>
<dbReference type="InterPro" id="IPR036259">
    <property type="entry name" value="MFS_trans_sf"/>
</dbReference>
<evidence type="ECO:0000313" key="2">
    <source>
        <dbReference type="EMBL" id="CAA9372773.1"/>
    </source>
</evidence>
<gene>
    <name evidence="2" type="ORF">AVDCRST_MAG47-1392</name>
</gene>
<accession>A0A6J4N1Z4</accession>
<feature type="transmembrane region" description="Helical" evidence="1">
    <location>
        <begin position="12"/>
        <end position="36"/>
    </location>
</feature>
<protein>
    <recommendedName>
        <fullName evidence="3">Major facilitator superfamily (MFS) profile domain-containing protein</fullName>
    </recommendedName>
</protein>
<dbReference type="EMBL" id="CADCUK010000099">
    <property type="protein sequence ID" value="CAA9372773.1"/>
    <property type="molecule type" value="Genomic_DNA"/>
</dbReference>
<sequence length="102" mass="10266">MLLIVFGQHLALVVPGIVLWGLGASLGFPVGVSAAADDPSRAAARVSVVSTLGYAAFFAGPPVFGFVAEQVGTLQALLVVAVVLIPSALVVPSAREPRSVDG</sequence>
<evidence type="ECO:0000256" key="1">
    <source>
        <dbReference type="SAM" id="Phobius"/>
    </source>
</evidence>
<feature type="transmembrane region" description="Helical" evidence="1">
    <location>
        <begin position="74"/>
        <end position="94"/>
    </location>
</feature>
<name>A0A6J4N1Z4_9ACTN</name>
<dbReference type="AlphaFoldDB" id="A0A6J4N1Z4"/>
<dbReference type="Gene3D" id="1.20.1250.20">
    <property type="entry name" value="MFS general substrate transporter like domains"/>
    <property type="match status" value="1"/>
</dbReference>
<proteinExistence type="predicted"/>
<reference evidence="2" key="1">
    <citation type="submission" date="2020-02" db="EMBL/GenBank/DDBJ databases">
        <authorList>
            <person name="Meier V. D."/>
        </authorList>
    </citation>
    <scope>NUCLEOTIDE SEQUENCE</scope>
    <source>
        <strain evidence="2">AVDCRST_MAG47</strain>
    </source>
</reference>
<keyword evidence="1" id="KW-0472">Membrane</keyword>